<dbReference type="EMBL" id="MN739426">
    <property type="protein sequence ID" value="QHT04304.1"/>
    <property type="molecule type" value="Genomic_DNA"/>
</dbReference>
<feature type="transmembrane region" description="Helical" evidence="1">
    <location>
        <begin position="54"/>
        <end position="75"/>
    </location>
</feature>
<keyword evidence="1" id="KW-1133">Transmembrane helix</keyword>
<reference evidence="2" key="1">
    <citation type="journal article" date="2020" name="Nature">
        <title>Giant virus diversity and host interactions through global metagenomics.</title>
        <authorList>
            <person name="Schulz F."/>
            <person name="Roux S."/>
            <person name="Paez-Espino D."/>
            <person name="Jungbluth S."/>
            <person name="Walsh D.A."/>
            <person name="Denef V.J."/>
            <person name="McMahon K.D."/>
            <person name="Konstantinidis K.T."/>
            <person name="Eloe-Fadrosh E.A."/>
            <person name="Kyrpides N.C."/>
            <person name="Woyke T."/>
        </authorList>
    </citation>
    <scope>NUCLEOTIDE SEQUENCE</scope>
    <source>
        <strain evidence="2">GVMAG-M-3300021185-45</strain>
    </source>
</reference>
<sequence length="84" mass="9945">MNQGDSFLKSPFAPLGRIYCDYFYWLSVIQFIVLLYIIFSLLFSFFFDKKKEGLFQIFLISLPTFLGYFTNRLLYSMCVGSTQM</sequence>
<organism evidence="2">
    <name type="scientific">viral metagenome</name>
    <dbReference type="NCBI Taxonomy" id="1070528"/>
    <lineage>
        <taxon>unclassified sequences</taxon>
        <taxon>metagenomes</taxon>
        <taxon>organismal metagenomes</taxon>
    </lineage>
</organism>
<feature type="transmembrane region" description="Helical" evidence="1">
    <location>
        <begin position="22"/>
        <end position="47"/>
    </location>
</feature>
<keyword evidence="1" id="KW-0472">Membrane</keyword>
<name>A0A6C0CKY5_9ZZZZ</name>
<keyword evidence="1" id="KW-0812">Transmembrane</keyword>
<proteinExistence type="predicted"/>
<protein>
    <submittedName>
        <fullName evidence="2">Uncharacterized protein</fullName>
    </submittedName>
</protein>
<evidence type="ECO:0000313" key="2">
    <source>
        <dbReference type="EMBL" id="QHT04304.1"/>
    </source>
</evidence>
<accession>A0A6C0CKY5</accession>
<dbReference type="AlphaFoldDB" id="A0A6C0CKY5"/>
<evidence type="ECO:0000256" key="1">
    <source>
        <dbReference type="SAM" id="Phobius"/>
    </source>
</evidence>